<reference evidence="1 2" key="1">
    <citation type="submission" date="2018-10" db="EMBL/GenBank/DDBJ databases">
        <title>Genomic Encyclopedia of Archaeal and Bacterial Type Strains, Phase II (KMG-II): from individual species to whole genera.</title>
        <authorList>
            <person name="Goeker M."/>
        </authorList>
    </citation>
    <scope>NUCLEOTIDE SEQUENCE [LARGE SCALE GENOMIC DNA]</scope>
    <source>
        <strain evidence="1 2">DSM 18602</strain>
    </source>
</reference>
<gene>
    <name evidence="1" type="ORF">BDD43_4353</name>
</gene>
<dbReference type="EMBL" id="RBKU01000001">
    <property type="protein sequence ID" value="RKR84126.1"/>
    <property type="molecule type" value="Genomic_DNA"/>
</dbReference>
<dbReference type="Proteomes" id="UP000268007">
    <property type="component" value="Unassembled WGS sequence"/>
</dbReference>
<sequence length="45" mass="5284">MPHQELERLQAVHLFKTGIQFTALSQKDATMFHQLTNWEVSERVS</sequence>
<evidence type="ECO:0000313" key="1">
    <source>
        <dbReference type="EMBL" id="RKR84126.1"/>
    </source>
</evidence>
<accession>A0A495J553</accession>
<keyword evidence="2" id="KW-1185">Reference proteome</keyword>
<organism evidence="1 2">
    <name type="scientific">Mucilaginibacter gracilis</name>
    <dbReference type="NCBI Taxonomy" id="423350"/>
    <lineage>
        <taxon>Bacteria</taxon>
        <taxon>Pseudomonadati</taxon>
        <taxon>Bacteroidota</taxon>
        <taxon>Sphingobacteriia</taxon>
        <taxon>Sphingobacteriales</taxon>
        <taxon>Sphingobacteriaceae</taxon>
        <taxon>Mucilaginibacter</taxon>
    </lineage>
</organism>
<dbReference type="AlphaFoldDB" id="A0A495J553"/>
<comment type="caution">
    <text evidence="1">The sequence shown here is derived from an EMBL/GenBank/DDBJ whole genome shotgun (WGS) entry which is preliminary data.</text>
</comment>
<evidence type="ECO:0000313" key="2">
    <source>
        <dbReference type="Proteomes" id="UP000268007"/>
    </source>
</evidence>
<proteinExistence type="predicted"/>
<protein>
    <submittedName>
        <fullName evidence="1">Uncharacterized protein</fullName>
    </submittedName>
</protein>
<name>A0A495J553_9SPHI</name>